<feature type="signal peptide" evidence="9">
    <location>
        <begin position="1"/>
        <end position="21"/>
    </location>
</feature>
<accession>A0A8K0C6U7</accession>
<evidence type="ECO:0000256" key="5">
    <source>
        <dbReference type="ARBA" id="ARBA00023098"/>
    </source>
</evidence>
<evidence type="ECO:0000256" key="8">
    <source>
        <dbReference type="PIRSR" id="PIRSR000862-1"/>
    </source>
</evidence>
<evidence type="ECO:0000256" key="4">
    <source>
        <dbReference type="ARBA" id="ARBA00022963"/>
    </source>
</evidence>
<dbReference type="Proteomes" id="UP000801492">
    <property type="component" value="Unassembled WGS sequence"/>
</dbReference>
<dbReference type="Gene3D" id="3.40.50.1820">
    <property type="entry name" value="alpha/beta hydrolase"/>
    <property type="match status" value="1"/>
</dbReference>
<dbReference type="OrthoDB" id="6130531at2759"/>
<name>A0A8K0C6U7_IGNLU</name>
<dbReference type="PANTHER" id="PTHR11005">
    <property type="entry name" value="LYSOSOMAL ACID LIPASE-RELATED"/>
    <property type="match status" value="1"/>
</dbReference>
<keyword evidence="12" id="KW-1185">Reference proteome</keyword>
<feature type="active site" description="Nucleophile" evidence="8">
    <location>
        <position position="188"/>
    </location>
</feature>
<keyword evidence="3 7" id="KW-0378">Hydrolase</keyword>
<evidence type="ECO:0000256" key="9">
    <source>
        <dbReference type="SAM" id="SignalP"/>
    </source>
</evidence>
<dbReference type="GO" id="GO:0016042">
    <property type="term" value="P:lipid catabolic process"/>
    <property type="evidence" value="ECO:0007669"/>
    <property type="project" value="UniProtKB-KW"/>
</dbReference>
<feature type="domain" description="Partial AB-hydrolase lipase" evidence="10">
    <location>
        <begin position="55"/>
        <end position="112"/>
    </location>
</feature>
<sequence>MNWFLHIVSIIVIQFITNSVCSKMQNNVCLTYKDYYTIKNNSNCWYDFSADSNAVEIISKHGYPVEVHKVITLDGYILTVFRIPNYYSKTPRREPVFLQHGWMSSAAFFVAHGKESLAFELADNGYDVWLGNFRGTEYSEEHVNLTVHDNDYWDHSADEIGMHDIPAQLELISQATGERGNIIYIGHSLGTTSALIYSSTYPKAAKHTVKLFILLAPASNLSHMRSLLFRIFGPSFGFVLDIAKNEHFLRLISQAEPLKNIANLVCLESPELMKRCMQIINLMVSGPRTQTEPKTVPVLLKHLPAGSSFKVTKHIADLTRNYFGKYSYGLDNYKHYGTIFPHTYDVSKIKVPVFIMYAVNDWACTKADSLRLYDSLSSNVRYGIHEISEPNFNHLDFMFGRNAKQLVNDVVLKLLLGY</sequence>
<evidence type="ECO:0000256" key="2">
    <source>
        <dbReference type="ARBA" id="ARBA00022729"/>
    </source>
</evidence>
<dbReference type="PIRSF" id="PIRSF000862">
    <property type="entry name" value="Steryl_ester_lip"/>
    <property type="match status" value="1"/>
</dbReference>
<keyword evidence="6" id="KW-0325">Glycoprotein</keyword>
<keyword evidence="4 7" id="KW-0442">Lipid degradation</keyword>
<feature type="chain" id="PRO_5035464391" description="Lipase" evidence="9">
    <location>
        <begin position="22"/>
        <end position="418"/>
    </location>
</feature>
<evidence type="ECO:0000259" key="10">
    <source>
        <dbReference type="Pfam" id="PF04083"/>
    </source>
</evidence>
<evidence type="ECO:0000313" key="12">
    <source>
        <dbReference type="Proteomes" id="UP000801492"/>
    </source>
</evidence>
<gene>
    <name evidence="11" type="ORF">ILUMI_24122</name>
</gene>
<feature type="active site" description="Charge relay system" evidence="8">
    <location>
        <position position="361"/>
    </location>
</feature>
<dbReference type="EMBL" id="VTPC01090658">
    <property type="protein sequence ID" value="KAF2882050.1"/>
    <property type="molecule type" value="Genomic_DNA"/>
</dbReference>
<evidence type="ECO:0000313" key="11">
    <source>
        <dbReference type="EMBL" id="KAF2882050.1"/>
    </source>
</evidence>
<feature type="active site" description="Charge relay system" evidence="8">
    <location>
        <position position="394"/>
    </location>
</feature>
<dbReference type="FunFam" id="3.40.50.1820:FF:000057">
    <property type="entry name" value="Lipase"/>
    <property type="match status" value="1"/>
</dbReference>
<reference evidence="11" key="1">
    <citation type="submission" date="2019-08" db="EMBL/GenBank/DDBJ databases">
        <title>The genome of the North American firefly Photinus pyralis.</title>
        <authorList>
            <consortium name="Photinus pyralis genome working group"/>
            <person name="Fallon T.R."/>
            <person name="Sander Lower S.E."/>
            <person name="Weng J.-K."/>
        </authorList>
    </citation>
    <scope>NUCLEOTIDE SEQUENCE</scope>
    <source>
        <strain evidence="11">TRF0915ILg1</strain>
        <tissue evidence="11">Whole body</tissue>
    </source>
</reference>
<comment type="similarity">
    <text evidence="1 7">Belongs to the AB hydrolase superfamily. Lipase family.</text>
</comment>
<evidence type="ECO:0000256" key="7">
    <source>
        <dbReference type="PIRNR" id="PIRNR000862"/>
    </source>
</evidence>
<dbReference type="InterPro" id="IPR025483">
    <property type="entry name" value="Lipase_euk"/>
</dbReference>
<proteinExistence type="inferred from homology"/>
<dbReference type="GO" id="GO:0016788">
    <property type="term" value="F:hydrolase activity, acting on ester bonds"/>
    <property type="evidence" value="ECO:0007669"/>
    <property type="project" value="InterPro"/>
</dbReference>
<evidence type="ECO:0000256" key="6">
    <source>
        <dbReference type="ARBA" id="ARBA00023180"/>
    </source>
</evidence>
<dbReference type="InterPro" id="IPR029058">
    <property type="entry name" value="AB_hydrolase_fold"/>
</dbReference>
<protein>
    <recommendedName>
        <fullName evidence="7">Lipase</fullName>
    </recommendedName>
</protein>
<comment type="caution">
    <text evidence="11">The sequence shown here is derived from an EMBL/GenBank/DDBJ whole genome shotgun (WGS) entry which is preliminary data.</text>
</comment>
<evidence type="ECO:0000256" key="3">
    <source>
        <dbReference type="ARBA" id="ARBA00022801"/>
    </source>
</evidence>
<dbReference type="AlphaFoldDB" id="A0A8K0C6U7"/>
<dbReference type="InterPro" id="IPR006693">
    <property type="entry name" value="AB_hydrolase_lipase"/>
</dbReference>
<dbReference type="Pfam" id="PF04083">
    <property type="entry name" value="Abhydro_lipase"/>
    <property type="match status" value="1"/>
</dbReference>
<organism evidence="11 12">
    <name type="scientific">Ignelater luminosus</name>
    <name type="common">Cucubano</name>
    <name type="synonym">Pyrophorus luminosus</name>
    <dbReference type="NCBI Taxonomy" id="2038154"/>
    <lineage>
        <taxon>Eukaryota</taxon>
        <taxon>Metazoa</taxon>
        <taxon>Ecdysozoa</taxon>
        <taxon>Arthropoda</taxon>
        <taxon>Hexapoda</taxon>
        <taxon>Insecta</taxon>
        <taxon>Pterygota</taxon>
        <taxon>Neoptera</taxon>
        <taxon>Endopterygota</taxon>
        <taxon>Coleoptera</taxon>
        <taxon>Polyphaga</taxon>
        <taxon>Elateriformia</taxon>
        <taxon>Elateroidea</taxon>
        <taxon>Elateridae</taxon>
        <taxon>Agrypninae</taxon>
        <taxon>Pyrophorini</taxon>
        <taxon>Ignelater</taxon>
    </lineage>
</organism>
<evidence type="ECO:0000256" key="1">
    <source>
        <dbReference type="ARBA" id="ARBA00010701"/>
    </source>
</evidence>
<keyword evidence="2 9" id="KW-0732">Signal</keyword>
<dbReference type="SUPFAM" id="SSF53474">
    <property type="entry name" value="alpha/beta-Hydrolases"/>
    <property type="match status" value="1"/>
</dbReference>
<keyword evidence="5" id="KW-0443">Lipid metabolism</keyword>